<comment type="caution">
    <text evidence="3">The sequence shown here is derived from an EMBL/GenBank/DDBJ whole genome shotgun (WGS) entry which is preliminary data.</text>
</comment>
<dbReference type="Proteomes" id="UP000195012">
    <property type="component" value="Unassembled WGS sequence"/>
</dbReference>
<dbReference type="eggNOG" id="ENOG502SFTX">
    <property type="taxonomic scope" value="Eukaryota"/>
</dbReference>
<name>A0A1Y3DWC5_PLAKN</name>
<evidence type="ECO:0000313" key="3">
    <source>
        <dbReference type="EMBL" id="OTN68680.1"/>
    </source>
</evidence>
<sequence length="182" mass="21272">MRIYDRIIEYTHGRYGNKTEETSSESEESTDSPSIMKEKMPHCKYVTELCQHILFFSSFQLSFALMFSLYCQFYYLAIFNSGLLLSSIIHWNKPTLGLRRKIDITMAFINCIIHAIYAFSINSMCFFVWLLATIFMIVLYLTGKRFSYNSYSTLYHLLVHATGTMSALSIYYISKNKLIDHS</sequence>
<evidence type="ECO:0000256" key="1">
    <source>
        <dbReference type="SAM" id="MobiDB-lite"/>
    </source>
</evidence>
<organism evidence="3 4">
    <name type="scientific">Plasmodium knowlesi</name>
    <dbReference type="NCBI Taxonomy" id="5850"/>
    <lineage>
        <taxon>Eukaryota</taxon>
        <taxon>Sar</taxon>
        <taxon>Alveolata</taxon>
        <taxon>Apicomplexa</taxon>
        <taxon>Aconoidasida</taxon>
        <taxon>Haemosporida</taxon>
        <taxon>Plasmodiidae</taxon>
        <taxon>Plasmodium</taxon>
        <taxon>Plasmodium (Plasmodium)</taxon>
    </lineage>
</organism>
<feature type="region of interest" description="Disordered" evidence="1">
    <location>
        <begin position="16"/>
        <end position="35"/>
    </location>
</feature>
<gene>
    <name evidence="3" type="ORF">PKNOH_S01018100</name>
</gene>
<keyword evidence="2" id="KW-1133">Transmembrane helix</keyword>
<feature type="transmembrane region" description="Helical" evidence="2">
    <location>
        <begin position="104"/>
        <end position="120"/>
    </location>
</feature>
<dbReference type="EMBL" id="NETL01000015">
    <property type="protein sequence ID" value="OTN68680.1"/>
    <property type="molecule type" value="Genomic_DNA"/>
</dbReference>
<dbReference type="VEuPathDB" id="PlasmoDB:PKNH_0109800"/>
<dbReference type="OrthoDB" id="369406at2759"/>
<feature type="transmembrane region" description="Helical" evidence="2">
    <location>
        <begin position="73"/>
        <end position="92"/>
    </location>
</feature>
<accession>A0A1Y3DWC5</accession>
<feature type="transmembrane region" description="Helical" evidence="2">
    <location>
        <begin position="154"/>
        <end position="173"/>
    </location>
</feature>
<reference evidence="3 4" key="1">
    <citation type="submission" date="2017-05" db="EMBL/GenBank/DDBJ databases">
        <title>PacBio assembly of a Plasmodium knowlesi genome sequence with Hi-C correction and manual annotation of the SICAvar gene family.</title>
        <authorList>
            <person name="Lapp S.A."/>
            <person name="Geraldo J.A."/>
            <person name="Chien J.-T."/>
            <person name="Ay F."/>
            <person name="Pakala S.B."/>
            <person name="Batugedara G."/>
            <person name="Humphrey J.C."/>
            <person name="Debarry J.D."/>
            <person name="Le Roch K.G."/>
            <person name="Galinski M.R."/>
            <person name="Kissinger J.C."/>
        </authorList>
    </citation>
    <scope>NUCLEOTIDE SEQUENCE [LARGE SCALE GENOMIC DNA]</scope>
    <source>
        <strain evidence="4">Malayan Strain Pk1 (A+)</strain>
    </source>
</reference>
<dbReference type="OMA" id="TSIIHWR"/>
<dbReference type="AlphaFoldDB" id="A0A1Y3DWC5"/>
<proteinExistence type="predicted"/>
<evidence type="ECO:0000256" key="2">
    <source>
        <dbReference type="SAM" id="Phobius"/>
    </source>
</evidence>
<keyword evidence="2" id="KW-0472">Membrane</keyword>
<evidence type="ECO:0000313" key="4">
    <source>
        <dbReference type="Proteomes" id="UP000195012"/>
    </source>
</evidence>
<protein>
    <submittedName>
        <fullName evidence="3">Uncharacterized protein</fullName>
    </submittedName>
</protein>
<feature type="transmembrane region" description="Helical" evidence="2">
    <location>
        <begin position="126"/>
        <end position="142"/>
    </location>
</feature>
<dbReference type="VEuPathDB" id="PlasmoDB:PKA1H_010014600"/>
<keyword evidence="2" id="KW-0812">Transmembrane</keyword>
<dbReference type="VEuPathDB" id="PlasmoDB:PKNOH_S01018100"/>